<dbReference type="EMBL" id="CAMXCT020002572">
    <property type="protein sequence ID" value="CAL1152410.1"/>
    <property type="molecule type" value="Genomic_DNA"/>
</dbReference>
<dbReference type="EMBL" id="CAMXCT030002572">
    <property type="protein sequence ID" value="CAL4786347.1"/>
    <property type="molecule type" value="Genomic_DNA"/>
</dbReference>
<evidence type="ECO:0000313" key="4">
    <source>
        <dbReference type="Proteomes" id="UP001152797"/>
    </source>
</evidence>
<dbReference type="Proteomes" id="UP001152797">
    <property type="component" value="Unassembled WGS sequence"/>
</dbReference>
<sequence>MAHRMDSVPAEDVRRIDAAATRVVPGGGGWLNRRNELLAASDEDSVGCNGGGGRRLPGVAPGSGKKRDDGVTQKCLDEGIHPKWFRGLLGHLEIAATLLFCRWLDSHDELYIDFVDACIDNREVSTAAGAGLHSPAWDSANATSAASEAAEVAADRSDWDGETLDLEPEWLGKCRDCGQKTYVAAQSALRQHGVAGCLDASCWGCRGPRFCKNLKRASQLAKFDKGKPWEHGRLDSLLSAPLLKVQGCKDCKEAMPEKSRKAAACSADGSWVDVEPAPKQQKLGGPRVKWVGDLAFVQKPDDKKVYCGYTQMAVDMTEKVHCFTGCKGECENKWECPCPCHALQRAYDASLAEAARAQMAKQQSEDVK</sequence>
<evidence type="ECO:0000313" key="3">
    <source>
        <dbReference type="EMBL" id="CAL4786347.1"/>
    </source>
</evidence>
<reference evidence="3 4" key="2">
    <citation type="submission" date="2024-05" db="EMBL/GenBank/DDBJ databases">
        <authorList>
            <person name="Chen Y."/>
            <person name="Shah S."/>
            <person name="Dougan E. K."/>
            <person name="Thang M."/>
            <person name="Chan C."/>
        </authorList>
    </citation>
    <scope>NUCLEOTIDE SEQUENCE [LARGE SCALE GENOMIC DNA]</scope>
</reference>
<name>A0A9P1G5X9_9DINO</name>
<accession>A0A9P1G5X9</accession>
<dbReference type="AlphaFoldDB" id="A0A9P1G5X9"/>
<reference evidence="2" key="1">
    <citation type="submission" date="2022-10" db="EMBL/GenBank/DDBJ databases">
        <authorList>
            <person name="Chen Y."/>
            <person name="Dougan E. K."/>
            <person name="Chan C."/>
            <person name="Rhodes N."/>
            <person name="Thang M."/>
        </authorList>
    </citation>
    <scope>NUCLEOTIDE SEQUENCE</scope>
</reference>
<protein>
    <submittedName>
        <fullName evidence="2">Uncharacterized protein</fullName>
    </submittedName>
</protein>
<evidence type="ECO:0000313" key="2">
    <source>
        <dbReference type="EMBL" id="CAI3999035.1"/>
    </source>
</evidence>
<organism evidence="2">
    <name type="scientific">Cladocopium goreaui</name>
    <dbReference type="NCBI Taxonomy" id="2562237"/>
    <lineage>
        <taxon>Eukaryota</taxon>
        <taxon>Sar</taxon>
        <taxon>Alveolata</taxon>
        <taxon>Dinophyceae</taxon>
        <taxon>Suessiales</taxon>
        <taxon>Symbiodiniaceae</taxon>
        <taxon>Cladocopium</taxon>
    </lineage>
</organism>
<evidence type="ECO:0000256" key="1">
    <source>
        <dbReference type="SAM" id="MobiDB-lite"/>
    </source>
</evidence>
<gene>
    <name evidence="2" type="ORF">C1SCF055_LOCUS25285</name>
</gene>
<comment type="caution">
    <text evidence="2">The sequence shown here is derived from an EMBL/GenBank/DDBJ whole genome shotgun (WGS) entry which is preliminary data.</text>
</comment>
<dbReference type="EMBL" id="CAMXCT010002572">
    <property type="protein sequence ID" value="CAI3999035.1"/>
    <property type="molecule type" value="Genomic_DNA"/>
</dbReference>
<proteinExistence type="predicted"/>
<feature type="region of interest" description="Disordered" evidence="1">
    <location>
        <begin position="44"/>
        <end position="70"/>
    </location>
</feature>
<keyword evidence="4" id="KW-1185">Reference proteome</keyword>